<proteinExistence type="predicted"/>
<comment type="caution">
    <text evidence="1">The sequence shown here is derived from an EMBL/GenBank/DDBJ whole genome shotgun (WGS) entry which is preliminary data.</text>
</comment>
<accession>A0A0F0LVU2</accession>
<dbReference type="EMBL" id="JYIY01000074">
    <property type="protein sequence ID" value="KJL36420.1"/>
    <property type="molecule type" value="Genomic_DNA"/>
</dbReference>
<evidence type="ECO:0000313" key="1">
    <source>
        <dbReference type="EMBL" id="KJL36420.1"/>
    </source>
</evidence>
<sequence>MDTQQLDGLREFRAAISERGLLGEFANTGQLGHEVWKAIEYDIASLELSAPQLPATKSGVRFAAQPQQERELTSYDSKGKPRYSTRHWIDITNTGDQDATDVRFEVVGENSSMILTSGDEPTVIHAGQTRRLHVLHHMGGGDPDIIRIRWSEDDEQKEREFHVG</sequence>
<keyword evidence="2" id="KW-1185">Reference proteome</keyword>
<dbReference type="PATRIC" id="fig|400772.4.peg.1774"/>
<reference evidence="1 2" key="1">
    <citation type="submission" date="2015-02" db="EMBL/GenBank/DDBJ databases">
        <title>Draft genome sequences of ten Microbacterium spp. with emphasis on heavy metal contaminated environments.</title>
        <authorList>
            <person name="Corretto E."/>
        </authorList>
    </citation>
    <scope>NUCLEOTIDE SEQUENCE [LARGE SCALE GENOMIC DNA]</scope>
    <source>
        <strain evidence="1 2">DSM 18659</strain>
    </source>
</reference>
<dbReference type="AlphaFoldDB" id="A0A0F0LVU2"/>
<protein>
    <submittedName>
        <fullName evidence="1">Uncharacterized protein</fullName>
    </submittedName>
</protein>
<dbReference type="Proteomes" id="UP000033451">
    <property type="component" value="Unassembled WGS sequence"/>
</dbReference>
<name>A0A0F0LVU2_9MICO</name>
<organism evidence="1 2">
    <name type="scientific">Microbacterium ginsengisoli</name>
    <dbReference type="NCBI Taxonomy" id="400772"/>
    <lineage>
        <taxon>Bacteria</taxon>
        <taxon>Bacillati</taxon>
        <taxon>Actinomycetota</taxon>
        <taxon>Actinomycetes</taxon>
        <taxon>Micrococcales</taxon>
        <taxon>Microbacteriaceae</taxon>
        <taxon>Microbacterium</taxon>
    </lineage>
</organism>
<evidence type="ECO:0000313" key="2">
    <source>
        <dbReference type="Proteomes" id="UP000033451"/>
    </source>
</evidence>
<gene>
    <name evidence="1" type="ORF">RR49_01756</name>
</gene>